<reference evidence="1" key="1">
    <citation type="submission" date="2015-11" db="EMBL/GenBank/DDBJ databases">
        <title>De novo transcriptome assembly of four potential Pierce s Disease insect vectors from Arizona vineyards.</title>
        <authorList>
            <person name="Tassone E.E."/>
        </authorList>
    </citation>
    <scope>NUCLEOTIDE SEQUENCE</scope>
</reference>
<name>A0A1B6KBR7_9HEMI</name>
<evidence type="ECO:0000313" key="1">
    <source>
        <dbReference type="EMBL" id="JAT08876.1"/>
    </source>
</evidence>
<proteinExistence type="predicted"/>
<protein>
    <recommendedName>
        <fullName evidence="2">Reverse transcriptase zinc-binding domain-containing protein</fullName>
    </recommendedName>
</protein>
<dbReference type="EMBL" id="GEBQ01031101">
    <property type="protein sequence ID" value="JAT08876.1"/>
    <property type="molecule type" value="Transcribed_RNA"/>
</dbReference>
<organism evidence="1">
    <name type="scientific">Graphocephala atropunctata</name>
    <dbReference type="NCBI Taxonomy" id="36148"/>
    <lineage>
        <taxon>Eukaryota</taxon>
        <taxon>Metazoa</taxon>
        <taxon>Ecdysozoa</taxon>
        <taxon>Arthropoda</taxon>
        <taxon>Hexapoda</taxon>
        <taxon>Insecta</taxon>
        <taxon>Pterygota</taxon>
        <taxon>Neoptera</taxon>
        <taxon>Paraneoptera</taxon>
        <taxon>Hemiptera</taxon>
        <taxon>Auchenorrhyncha</taxon>
        <taxon>Membracoidea</taxon>
        <taxon>Cicadellidae</taxon>
        <taxon>Cicadellinae</taxon>
        <taxon>Cicadellini</taxon>
        <taxon>Graphocephala</taxon>
    </lineage>
</organism>
<evidence type="ECO:0008006" key="2">
    <source>
        <dbReference type="Google" id="ProtNLM"/>
    </source>
</evidence>
<dbReference type="AlphaFoldDB" id="A0A1B6KBR7"/>
<accession>A0A1B6KBR7</accession>
<gene>
    <name evidence="1" type="ORF">g.6492</name>
</gene>
<sequence>KNVYWSREWEMLGRKVGVTVDCTEVGRGRDVLRHQLTSVVEAMRNGWRQECEGRARTSLYHRQYLTLDLDLGDRHFLSDNNDLSVISWIIKARAELIDLNYKPWINDKNYLCSLCNLQEDETVFHFVARCPVIGNIRHYWLGKRVLNEIDFNCYLNGRDWRRLGNFLREAWKCRWDLVAEFNF</sequence>
<feature type="non-terminal residue" evidence="1">
    <location>
        <position position="1"/>
    </location>
</feature>